<proteinExistence type="predicted"/>
<dbReference type="Gene3D" id="1.10.287.130">
    <property type="match status" value="1"/>
</dbReference>
<keyword evidence="5" id="KW-0597">Phosphoprotein</keyword>
<feature type="domain" description="HAMP" evidence="16">
    <location>
        <begin position="174"/>
        <end position="226"/>
    </location>
</feature>
<comment type="caution">
    <text evidence="17">The sequence shown here is derived from an EMBL/GenBank/DDBJ whole genome shotgun (WGS) entry which is preliminary data.</text>
</comment>
<evidence type="ECO:0000256" key="14">
    <source>
        <dbReference type="SAM" id="Phobius"/>
    </source>
</evidence>
<dbReference type="CDD" id="cd00075">
    <property type="entry name" value="HATPase"/>
    <property type="match status" value="1"/>
</dbReference>
<evidence type="ECO:0000256" key="10">
    <source>
        <dbReference type="ARBA" id="ARBA00022840"/>
    </source>
</evidence>
<dbReference type="EMBL" id="JJMM01000013">
    <property type="protein sequence ID" value="KDR94721.1"/>
    <property type="molecule type" value="Genomic_DNA"/>
</dbReference>
<accession>A0A069RCH3</accession>
<dbReference type="Gene3D" id="6.10.340.10">
    <property type="match status" value="1"/>
</dbReference>
<keyword evidence="12" id="KW-0902">Two-component regulatory system</keyword>
<dbReference type="SUPFAM" id="SSF47384">
    <property type="entry name" value="Homodimeric domain of signal transducing histidine kinase"/>
    <property type="match status" value="1"/>
</dbReference>
<dbReference type="GO" id="GO:0005524">
    <property type="term" value="F:ATP binding"/>
    <property type="evidence" value="ECO:0007669"/>
    <property type="project" value="UniProtKB-KW"/>
</dbReference>
<keyword evidence="4" id="KW-1003">Cell membrane</keyword>
<dbReference type="GO" id="GO:0000155">
    <property type="term" value="F:phosphorelay sensor kinase activity"/>
    <property type="evidence" value="ECO:0007669"/>
    <property type="project" value="InterPro"/>
</dbReference>
<dbReference type="STRING" id="1121324.CLIT_13c00430"/>
<organism evidence="17 18">
    <name type="scientific">Peptoclostridium litorale DSM 5388</name>
    <dbReference type="NCBI Taxonomy" id="1121324"/>
    <lineage>
        <taxon>Bacteria</taxon>
        <taxon>Bacillati</taxon>
        <taxon>Bacillota</taxon>
        <taxon>Clostridia</taxon>
        <taxon>Peptostreptococcales</taxon>
        <taxon>Peptoclostridiaceae</taxon>
        <taxon>Peptoclostridium</taxon>
    </lineage>
</organism>
<name>A0A069RCH3_PEPLI</name>
<gene>
    <name evidence="17" type="primary">gtcS</name>
    <name evidence="17" type="ORF">CLIT_13c00430</name>
</gene>
<evidence type="ECO:0000256" key="12">
    <source>
        <dbReference type="ARBA" id="ARBA00023012"/>
    </source>
</evidence>
<evidence type="ECO:0000256" key="7">
    <source>
        <dbReference type="ARBA" id="ARBA00022692"/>
    </source>
</evidence>
<dbReference type="InterPro" id="IPR003660">
    <property type="entry name" value="HAMP_dom"/>
</dbReference>
<evidence type="ECO:0000256" key="6">
    <source>
        <dbReference type="ARBA" id="ARBA00022679"/>
    </source>
</evidence>
<dbReference type="Proteomes" id="UP000027946">
    <property type="component" value="Unassembled WGS sequence"/>
</dbReference>
<sequence length="462" mass="52709">MSKRKFWIFDKISISTQFFLNYMVLFFLLILIIAATSYIGFLYIDRHVELYSVDMEKLSDDIHSMGIYSACAKHGIPEDSYVEILDNNFKITDSYNSIHTTGYKYPRDDFIDLLLSNNPDFQFYNCIQCQTLLLFATPGYTEGIGIEKLMGLLLKTFMLSLVLVMLIYARLTSIIILHPIQKLLDGVRKISAGDYSAKIDFSSRNELGDLKNAINHMSQKIQSETELREMSEENRKKLILYISHDLRTPLTNVLGYCETIKSEKDIANETREKYLDIIISSAQRADRLIQDLFELSKIANDSDSSTFKTLDICEVLRETLINFIPELEQNEMEYEFEIPEKLILCRVNPQKLERAFGNIIHNSIKYSGRGTKLMLSIKHVDDSVFITIKDNGGGLSSDFTCDIFEPFIRGEQSRNSKTGGTGLGLAITKRIIESHSGRIIIDKSYKIGCKFIILLPVAGLGE</sequence>
<dbReference type="InterPro" id="IPR005467">
    <property type="entry name" value="His_kinase_dom"/>
</dbReference>
<dbReference type="eggNOG" id="COG2205">
    <property type="taxonomic scope" value="Bacteria"/>
</dbReference>
<evidence type="ECO:0000256" key="4">
    <source>
        <dbReference type="ARBA" id="ARBA00022475"/>
    </source>
</evidence>
<dbReference type="SUPFAM" id="SSF55874">
    <property type="entry name" value="ATPase domain of HSP90 chaperone/DNA topoisomerase II/histidine kinase"/>
    <property type="match status" value="1"/>
</dbReference>
<keyword evidence="18" id="KW-1185">Reference proteome</keyword>
<dbReference type="InterPro" id="IPR050398">
    <property type="entry name" value="HssS/ArlS-like"/>
</dbReference>
<dbReference type="InterPro" id="IPR003661">
    <property type="entry name" value="HisK_dim/P_dom"/>
</dbReference>
<dbReference type="PRINTS" id="PR00344">
    <property type="entry name" value="BCTRLSENSOR"/>
</dbReference>
<dbReference type="SMART" id="SM00388">
    <property type="entry name" value="HisKA"/>
    <property type="match status" value="1"/>
</dbReference>
<evidence type="ECO:0000256" key="13">
    <source>
        <dbReference type="ARBA" id="ARBA00023136"/>
    </source>
</evidence>
<dbReference type="PANTHER" id="PTHR45528">
    <property type="entry name" value="SENSOR HISTIDINE KINASE CPXA"/>
    <property type="match status" value="1"/>
</dbReference>
<keyword evidence="13 14" id="KW-0472">Membrane</keyword>
<dbReference type="CDD" id="cd06225">
    <property type="entry name" value="HAMP"/>
    <property type="match status" value="1"/>
</dbReference>
<protein>
    <recommendedName>
        <fullName evidence="3">histidine kinase</fullName>
        <ecNumber evidence="3">2.7.13.3</ecNumber>
    </recommendedName>
</protein>
<dbReference type="OrthoDB" id="335833at2"/>
<dbReference type="PROSITE" id="PS50109">
    <property type="entry name" value="HIS_KIN"/>
    <property type="match status" value="1"/>
</dbReference>
<evidence type="ECO:0000256" key="3">
    <source>
        <dbReference type="ARBA" id="ARBA00012438"/>
    </source>
</evidence>
<feature type="transmembrane region" description="Helical" evidence="14">
    <location>
        <begin position="157"/>
        <end position="180"/>
    </location>
</feature>
<dbReference type="SMART" id="SM00387">
    <property type="entry name" value="HATPase_c"/>
    <property type="match status" value="1"/>
</dbReference>
<evidence type="ECO:0000256" key="8">
    <source>
        <dbReference type="ARBA" id="ARBA00022741"/>
    </source>
</evidence>
<dbReference type="CDD" id="cd00082">
    <property type="entry name" value="HisKA"/>
    <property type="match status" value="1"/>
</dbReference>
<evidence type="ECO:0000259" key="16">
    <source>
        <dbReference type="PROSITE" id="PS50885"/>
    </source>
</evidence>
<dbReference type="Pfam" id="PF00672">
    <property type="entry name" value="HAMP"/>
    <property type="match status" value="1"/>
</dbReference>
<dbReference type="Pfam" id="PF02518">
    <property type="entry name" value="HATPase_c"/>
    <property type="match status" value="1"/>
</dbReference>
<keyword evidence="8" id="KW-0547">Nucleotide-binding</keyword>
<evidence type="ECO:0000256" key="5">
    <source>
        <dbReference type="ARBA" id="ARBA00022553"/>
    </source>
</evidence>
<comment type="subcellular location">
    <subcellularLocation>
        <location evidence="2">Cell membrane</location>
        <topology evidence="2">Multi-pass membrane protein</topology>
    </subcellularLocation>
</comment>
<dbReference type="RefSeq" id="WP_052636164.1">
    <property type="nucleotide sequence ID" value="NZ_FSRH01000017.1"/>
</dbReference>
<evidence type="ECO:0000256" key="2">
    <source>
        <dbReference type="ARBA" id="ARBA00004651"/>
    </source>
</evidence>
<evidence type="ECO:0000259" key="15">
    <source>
        <dbReference type="PROSITE" id="PS50109"/>
    </source>
</evidence>
<evidence type="ECO:0000256" key="11">
    <source>
        <dbReference type="ARBA" id="ARBA00022989"/>
    </source>
</evidence>
<keyword evidence="7 14" id="KW-0812">Transmembrane</keyword>
<feature type="domain" description="Histidine kinase" evidence="15">
    <location>
        <begin position="241"/>
        <end position="459"/>
    </location>
</feature>
<dbReference type="SUPFAM" id="SSF158472">
    <property type="entry name" value="HAMP domain-like"/>
    <property type="match status" value="1"/>
</dbReference>
<reference evidence="17 18" key="1">
    <citation type="submission" date="2014-03" db="EMBL/GenBank/DDBJ databases">
        <title>Genome sequence of Clostridium litorale W6, DSM 5388.</title>
        <authorList>
            <person name="Poehlein A."/>
            <person name="Jagirdar A."/>
            <person name="Khonsari B."/>
            <person name="Chibani C.M."/>
            <person name="Gutierrez Gutierrez D.A."/>
            <person name="Davydova E."/>
            <person name="Alghaithi H.S."/>
            <person name="Nair K.P."/>
            <person name="Dhamotharan K."/>
            <person name="Chandran L."/>
            <person name="G W."/>
            <person name="Daniel R."/>
        </authorList>
    </citation>
    <scope>NUCLEOTIDE SEQUENCE [LARGE SCALE GENOMIC DNA]</scope>
    <source>
        <strain evidence="17 18">W6</strain>
    </source>
</reference>
<dbReference type="AlphaFoldDB" id="A0A069RCH3"/>
<feature type="transmembrane region" description="Helical" evidence="14">
    <location>
        <begin position="20"/>
        <end position="44"/>
    </location>
</feature>
<dbReference type="InterPro" id="IPR003594">
    <property type="entry name" value="HATPase_dom"/>
</dbReference>
<dbReference type="InterPro" id="IPR036890">
    <property type="entry name" value="HATPase_C_sf"/>
</dbReference>
<dbReference type="PROSITE" id="PS50885">
    <property type="entry name" value="HAMP"/>
    <property type="match status" value="1"/>
</dbReference>
<dbReference type="PANTHER" id="PTHR45528:SF1">
    <property type="entry name" value="SENSOR HISTIDINE KINASE CPXA"/>
    <property type="match status" value="1"/>
</dbReference>
<dbReference type="Gene3D" id="3.30.565.10">
    <property type="entry name" value="Histidine kinase-like ATPase, C-terminal domain"/>
    <property type="match status" value="1"/>
</dbReference>
<evidence type="ECO:0000256" key="9">
    <source>
        <dbReference type="ARBA" id="ARBA00022777"/>
    </source>
</evidence>
<keyword evidence="9" id="KW-0418">Kinase</keyword>
<dbReference type="GO" id="GO:0005886">
    <property type="term" value="C:plasma membrane"/>
    <property type="evidence" value="ECO:0007669"/>
    <property type="project" value="UniProtKB-SubCell"/>
</dbReference>
<keyword evidence="10" id="KW-0067">ATP-binding</keyword>
<evidence type="ECO:0000256" key="1">
    <source>
        <dbReference type="ARBA" id="ARBA00000085"/>
    </source>
</evidence>
<evidence type="ECO:0000313" key="18">
    <source>
        <dbReference type="Proteomes" id="UP000027946"/>
    </source>
</evidence>
<dbReference type="EC" id="2.7.13.3" evidence="3"/>
<dbReference type="Pfam" id="PF00512">
    <property type="entry name" value="HisKA"/>
    <property type="match status" value="1"/>
</dbReference>
<keyword evidence="11 14" id="KW-1133">Transmembrane helix</keyword>
<dbReference type="FunFam" id="3.30.565.10:FF:000006">
    <property type="entry name" value="Sensor histidine kinase WalK"/>
    <property type="match status" value="1"/>
</dbReference>
<dbReference type="InterPro" id="IPR036097">
    <property type="entry name" value="HisK_dim/P_sf"/>
</dbReference>
<keyword evidence="6 17" id="KW-0808">Transferase</keyword>
<dbReference type="SMART" id="SM00304">
    <property type="entry name" value="HAMP"/>
    <property type="match status" value="1"/>
</dbReference>
<dbReference type="InterPro" id="IPR004358">
    <property type="entry name" value="Sig_transdc_His_kin-like_C"/>
</dbReference>
<comment type="catalytic activity">
    <reaction evidence="1">
        <text>ATP + protein L-histidine = ADP + protein N-phospho-L-histidine.</text>
        <dbReference type="EC" id="2.7.13.3"/>
    </reaction>
</comment>
<evidence type="ECO:0000313" key="17">
    <source>
        <dbReference type="EMBL" id="KDR94721.1"/>
    </source>
</evidence>